<reference evidence="1" key="1">
    <citation type="submission" date="2023-02" db="EMBL/GenBank/DDBJ databases">
        <title>Colletotrichum kahawae CIFC_Que2 genome sequencing and assembly.</title>
        <authorList>
            <person name="Baroncelli R."/>
        </authorList>
    </citation>
    <scope>NUCLEOTIDE SEQUENCE</scope>
    <source>
        <strain evidence="1">CIFC_Que2</strain>
    </source>
</reference>
<name>A0AAE0D205_COLKA</name>
<evidence type="ECO:0000313" key="2">
    <source>
        <dbReference type="Proteomes" id="UP001281614"/>
    </source>
</evidence>
<keyword evidence="2" id="KW-1185">Reference proteome</keyword>
<organism evidence="1 2">
    <name type="scientific">Colletotrichum kahawae</name>
    <name type="common">Coffee berry disease fungus</name>
    <dbReference type="NCBI Taxonomy" id="34407"/>
    <lineage>
        <taxon>Eukaryota</taxon>
        <taxon>Fungi</taxon>
        <taxon>Dikarya</taxon>
        <taxon>Ascomycota</taxon>
        <taxon>Pezizomycotina</taxon>
        <taxon>Sordariomycetes</taxon>
        <taxon>Hypocreomycetidae</taxon>
        <taxon>Glomerellales</taxon>
        <taxon>Glomerellaceae</taxon>
        <taxon>Colletotrichum</taxon>
        <taxon>Colletotrichum gloeosporioides species complex</taxon>
    </lineage>
</organism>
<dbReference type="Proteomes" id="UP001281614">
    <property type="component" value="Unassembled WGS sequence"/>
</dbReference>
<dbReference type="EMBL" id="VYYT01000381">
    <property type="protein sequence ID" value="KAK2738512.1"/>
    <property type="molecule type" value="Genomic_DNA"/>
</dbReference>
<gene>
    <name evidence="1" type="ORF">CKAH01_18756</name>
</gene>
<evidence type="ECO:0000313" key="1">
    <source>
        <dbReference type="EMBL" id="KAK2738512.1"/>
    </source>
</evidence>
<protein>
    <submittedName>
        <fullName evidence="1">Uncharacterized protein</fullName>
    </submittedName>
</protein>
<sequence>MLSTALPASNSNREARAQDVVEAAFFPTNSCNNTSSAPRRTEGLHRTLDNKAYKRVYTAISAAPNLSFVNHKRFLYPKRLETETAVHINPKSKNKPLLLKYLQATLANLSAYRDSTAYAENTATQLQQHMLNLAIHNADAFQA</sequence>
<comment type="caution">
    <text evidence="1">The sequence shown here is derived from an EMBL/GenBank/DDBJ whole genome shotgun (WGS) entry which is preliminary data.</text>
</comment>
<dbReference type="AlphaFoldDB" id="A0AAE0D205"/>
<accession>A0AAE0D205</accession>
<proteinExistence type="predicted"/>